<dbReference type="InterPro" id="IPR030678">
    <property type="entry name" value="Peptide/Ni-bd"/>
</dbReference>
<dbReference type="GO" id="GO:1904680">
    <property type="term" value="F:peptide transmembrane transporter activity"/>
    <property type="evidence" value="ECO:0007669"/>
    <property type="project" value="TreeGrafter"/>
</dbReference>
<proteinExistence type="predicted"/>
<dbReference type="InterPro" id="IPR039424">
    <property type="entry name" value="SBP_5"/>
</dbReference>
<feature type="chain" id="PRO_5013191468" evidence="1">
    <location>
        <begin position="24"/>
        <end position="503"/>
    </location>
</feature>
<organism evidence="3 4">
    <name type="scientific">Parenemella sanctibonifatiensis</name>
    <dbReference type="NCBI Taxonomy" id="2016505"/>
    <lineage>
        <taxon>Bacteria</taxon>
        <taxon>Bacillati</taxon>
        <taxon>Actinomycetota</taxon>
        <taxon>Actinomycetes</taxon>
        <taxon>Propionibacteriales</taxon>
        <taxon>Propionibacteriaceae</taxon>
        <taxon>Parenemella</taxon>
    </lineage>
</organism>
<sequence>MKRRTFALIAGAAATGLALGGCARTPKATGGPQSTLRIGALGNTTDSLAPLTVNGFADYIAVGHLYEMLVELRDGVAHPTLAHDITSNADATEWTITLADGATFSDGRPVTAADVAYSLALHADPIASPNYASFYQDVDVAGLRIVDDQTLVVPLTRPRGDFVTTILAFASFVFPDGFDDWANPIGSGPYRLVSYAAGEQIVLEARDDHRAGIPSIQRLEIIVIGDPQTRMNALKSGEIDFATRVDPVIVQAEAGNPDVVIHRGGEGDSQVMGLEMNVHQAPFDDPRVRLAMKLAIDRQQLVDIVFLGEGFVGNDLVGLGLAGYNTAIPQRGQDPERARQLFAEAGVSEVTIRTAEVTPGLTRAAELYAEQLAAVGVHATLEPADPTSFFADFEVLLSTPLQSMYYINRDAGAYLGSFGGSTGFFNISGYAPADFDTLLLEAQSTADAAARTELFNRAQRQIWDDGGTILWGYQAVLSAHPPGLEGVYLSQGVPIFSSATFTR</sequence>
<feature type="signal peptide" evidence="1">
    <location>
        <begin position="1"/>
        <end position="23"/>
    </location>
</feature>
<feature type="domain" description="Solute-binding protein family 5" evidence="2">
    <location>
        <begin position="78"/>
        <end position="396"/>
    </location>
</feature>
<comment type="caution">
    <text evidence="3">The sequence shown here is derived from an EMBL/GenBank/DDBJ whole genome shotgun (WGS) entry which is preliminary data.</text>
</comment>
<dbReference type="PIRSF" id="PIRSF002741">
    <property type="entry name" value="MppA"/>
    <property type="match status" value="1"/>
</dbReference>
<dbReference type="PROSITE" id="PS51257">
    <property type="entry name" value="PROKAR_LIPOPROTEIN"/>
    <property type="match status" value="1"/>
</dbReference>
<dbReference type="InterPro" id="IPR000914">
    <property type="entry name" value="SBP_5_dom"/>
</dbReference>
<dbReference type="GO" id="GO:0015833">
    <property type="term" value="P:peptide transport"/>
    <property type="evidence" value="ECO:0007669"/>
    <property type="project" value="TreeGrafter"/>
</dbReference>
<evidence type="ECO:0000256" key="1">
    <source>
        <dbReference type="SAM" id="SignalP"/>
    </source>
</evidence>
<dbReference type="Gene3D" id="3.10.105.10">
    <property type="entry name" value="Dipeptide-binding Protein, Domain 3"/>
    <property type="match status" value="1"/>
</dbReference>
<evidence type="ECO:0000259" key="2">
    <source>
        <dbReference type="Pfam" id="PF00496"/>
    </source>
</evidence>
<dbReference type="Pfam" id="PF00496">
    <property type="entry name" value="SBP_bac_5"/>
    <property type="match status" value="1"/>
</dbReference>
<dbReference type="CDD" id="cd08503">
    <property type="entry name" value="PBP2_NikA_DppA_OppA_like_17"/>
    <property type="match status" value="1"/>
</dbReference>
<evidence type="ECO:0000313" key="3">
    <source>
        <dbReference type="EMBL" id="OYN90229.1"/>
    </source>
</evidence>
<dbReference type="GO" id="GO:0043190">
    <property type="term" value="C:ATP-binding cassette (ABC) transporter complex"/>
    <property type="evidence" value="ECO:0007669"/>
    <property type="project" value="InterPro"/>
</dbReference>
<dbReference type="Gene3D" id="3.40.190.10">
    <property type="entry name" value="Periplasmic binding protein-like II"/>
    <property type="match status" value="1"/>
</dbReference>
<dbReference type="OrthoDB" id="9796817at2"/>
<gene>
    <name evidence="3" type="ORF">CGZ91_08660</name>
</gene>
<dbReference type="AlphaFoldDB" id="A0A255EFB0"/>
<dbReference type="GO" id="GO:0042597">
    <property type="term" value="C:periplasmic space"/>
    <property type="evidence" value="ECO:0007669"/>
    <property type="project" value="UniProtKB-ARBA"/>
</dbReference>
<name>A0A255EFB0_9ACTN</name>
<dbReference type="PANTHER" id="PTHR30290">
    <property type="entry name" value="PERIPLASMIC BINDING COMPONENT OF ABC TRANSPORTER"/>
    <property type="match status" value="1"/>
</dbReference>
<dbReference type="Proteomes" id="UP000216300">
    <property type="component" value="Unassembled WGS sequence"/>
</dbReference>
<dbReference type="RefSeq" id="WP_094454335.1">
    <property type="nucleotide sequence ID" value="NZ_NMVJ01000007.1"/>
</dbReference>
<keyword evidence="1" id="KW-0732">Signal</keyword>
<keyword evidence="4" id="KW-1185">Reference proteome</keyword>
<dbReference type="SUPFAM" id="SSF53850">
    <property type="entry name" value="Periplasmic binding protein-like II"/>
    <property type="match status" value="1"/>
</dbReference>
<reference evidence="3 4" key="1">
    <citation type="submission" date="2017-07" db="EMBL/GenBank/DDBJ databases">
        <title>Draft whole genome sequences of clinical Proprionibacteriaceae strains.</title>
        <authorList>
            <person name="Bernier A.-M."/>
            <person name="Bernard K."/>
            <person name="Domingo M.-C."/>
        </authorList>
    </citation>
    <scope>NUCLEOTIDE SEQUENCE [LARGE SCALE GENOMIC DNA]</scope>
    <source>
        <strain evidence="3 4">NML 150081</strain>
    </source>
</reference>
<dbReference type="EMBL" id="NMVJ01000007">
    <property type="protein sequence ID" value="OYN90229.1"/>
    <property type="molecule type" value="Genomic_DNA"/>
</dbReference>
<evidence type="ECO:0000313" key="4">
    <source>
        <dbReference type="Proteomes" id="UP000216300"/>
    </source>
</evidence>
<accession>A0A255EFB0</accession>
<protein>
    <submittedName>
        <fullName evidence="3">ABC transporter substrate-binding protein</fullName>
    </submittedName>
</protein>